<dbReference type="PANTHER" id="PTHR37948:SF1">
    <property type="entry name" value="BLL5189 PROTEIN"/>
    <property type="match status" value="1"/>
</dbReference>
<evidence type="ECO:0000256" key="1">
    <source>
        <dbReference type="SAM" id="MobiDB-lite"/>
    </source>
</evidence>
<feature type="compositionally biased region" description="Basic residues" evidence="1">
    <location>
        <begin position="1"/>
        <end position="10"/>
    </location>
</feature>
<gene>
    <name evidence="2" type="ORF">EGYM00392_LOCUS47555</name>
</gene>
<sequence length="309" mass="34006">MAPRPAKRPRGPAAPGPVPLLDLESEPELESESETPGPAEAGEYMAGVDPTEVPARPLCGVRPNGSGWHGPAPVRAPCGALHFADKPTFRPNLTPKEVLGAGSFGGGYFRAIDSTVTKAHYDRVWEELPADWLEGLDIATQVASPTYRKAVNRYGVACGAKESARTDSFGLQFWESKDWIRAQDPYGWFQWYCRFYQGRRSDDDERQIGRWAALAGPTGRWKQNLIAKCLCGGKHFDDASVSPVVRQTLQHWAYTLTEADFVEGGARVRSRGASYVPRGQLQHVLDPDTPSGPLKWPARRPKAEPCPRA</sequence>
<evidence type="ECO:0000313" key="2">
    <source>
        <dbReference type="EMBL" id="CAD9036399.1"/>
    </source>
</evidence>
<protein>
    <submittedName>
        <fullName evidence="2">Uncharacterized protein</fullName>
    </submittedName>
</protein>
<accession>A0A7S1JA41</accession>
<feature type="region of interest" description="Disordered" evidence="1">
    <location>
        <begin position="282"/>
        <end position="309"/>
    </location>
</feature>
<feature type="compositionally biased region" description="Acidic residues" evidence="1">
    <location>
        <begin position="23"/>
        <end position="33"/>
    </location>
</feature>
<reference evidence="2" key="1">
    <citation type="submission" date="2021-01" db="EMBL/GenBank/DDBJ databases">
        <authorList>
            <person name="Corre E."/>
            <person name="Pelletier E."/>
            <person name="Niang G."/>
            <person name="Scheremetjew M."/>
            <person name="Finn R."/>
            <person name="Kale V."/>
            <person name="Holt S."/>
            <person name="Cochrane G."/>
            <person name="Meng A."/>
            <person name="Brown T."/>
            <person name="Cohen L."/>
        </authorList>
    </citation>
    <scope>NUCLEOTIDE SEQUENCE</scope>
    <source>
        <strain evidence="2">NIES-381</strain>
    </source>
</reference>
<feature type="region of interest" description="Disordered" evidence="1">
    <location>
        <begin position="1"/>
        <end position="45"/>
    </location>
</feature>
<dbReference type="PANTHER" id="PTHR37948">
    <property type="entry name" value="ZGC:113208"/>
    <property type="match status" value="1"/>
</dbReference>
<organism evidence="2">
    <name type="scientific">Eutreptiella gymnastica</name>
    <dbReference type="NCBI Taxonomy" id="73025"/>
    <lineage>
        <taxon>Eukaryota</taxon>
        <taxon>Discoba</taxon>
        <taxon>Euglenozoa</taxon>
        <taxon>Euglenida</taxon>
        <taxon>Spirocuta</taxon>
        <taxon>Euglenophyceae</taxon>
        <taxon>Eutreptiales</taxon>
        <taxon>Eutreptiaceae</taxon>
        <taxon>Eutreptiella</taxon>
    </lineage>
</organism>
<name>A0A7S1JA41_9EUGL</name>
<proteinExistence type="predicted"/>
<dbReference type="EMBL" id="HBGA01128537">
    <property type="protein sequence ID" value="CAD9036399.1"/>
    <property type="molecule type" value="Transcribed_RNA"/>
</dbReference>
<dbReference type="AlphaFoldDB" id="A0A7S1JA41"/>